<dbReference type="RefSeq" id="WP_168544607.1">
    <property type="nucleotide sequence ID" value="NZ_BAAAKS010000002.1"/>
</dbReference>
<dbReference type="Proteomes" id="UP000582646">
    <property type="component" value="Unassembled WGS sequence"/>
</dbReference>
<evidence type="ECO:0000313" key="2">
    <source>
        <dbReference type="Proteomes" id="UP000582646"/>
    </source>
</evidence>
<comment type="caution">
    <text evidence="1">The sequence shown here is derived from an EMBL/GenBank/DDBJ whole genome shotgun (WGS) entry which is preliminary data.</text>
</comment>
<evidence type="ECO:0000313" key="1">
    <source>
        <dbReference type="EMBL" id="NKY17521.1"/>
    </source>
</evidence>
<dbReference type="Pfam" id="PF19474">
    <property type="entry name" value="DUF6011"/>
    <property type="match status" value="1"/>
</dbReference>
<accession>A0A846WX97</accession>
<dbReference type="InterPro" id="IPR046053">
    <property type="entry name" value="DUF6011"/>
</dbReference>
<keyword evidence="2" id="KW-1185">Reference proteome</keyword>
<dbReference type="AlphaFoldDB" id="A0A846WX97"/>
<dbReference type="EMBL" id="JAAXOQ010000003">
    <property type="protein sequence ID" value="NKY17521.1"/>
    <property type="molecule type" value="Genomic_DNA"/>
</dbReference>
<name>A0A846WX97_9ACTN</name>
<protein>
    <submittedName>
        <fullName evidence="1">Uncharacterized protein</fullName>
    </submittedName>
</protein>
<sequence length="60" mass="6222">MSEDDGDLSAGRIAGQEHGVFEAYGAGWVLVPLCSKCGAPLTARESKVRGMGPVCARRSA</sequence>
<reference evidence="1 2" key="1">
    <citation type="submission" date="2020-04" db="EMBL/GenBank/DDBJ databases">
        <title>MicrobeNet Type strains.</title>
        <authorList>
            <person name="Nicholson A.C."/>
        </authorList>
    </citation>
    <scope>NUCLEOTIDE SEQUENCE [LARGE SCALE GENOMIC DNA]</scope>
    <source>
        <strain evidence="1 2">DSM 44113</strain>
    </source>
</reference>
<gene>
    <name evidence="1" type="ORF">HF999_03920</name>
</gene>
<organism evidence="1 2">
    <name type="scientific">Tsukamurella spumae</name>
    <dbReference type="NCBI Taxonomy" id="44753"/>
    <lineage>
        <taxon>Bacteria</taxon>
        <taxon>Bacillati</taxon>
        <taxon>Actinomycetota</taxon>
        <taxon>Actinomycetes</taxon>
        <taxon>Mycobacteriales</taxon>
        <taxon>Tsukamurellaceae</taxon>
        <taxon>Tsukamurella</taxon>
    </lineage>
</organism>
<proteinExistence type="predicted"/>